<sequence length="205" mass="21293">MDHVSFPLNVKALSEQGRLDGIAAGYGNEDSHGDTFAPGAFAASLAGGRRVAMLLHHDMKRPVGRWDAFAETRTGLEASGTIALGTADGTEAYALLKAGALTGLSVGFVPLERKGATIIRADLYEVSLVSVPSNPSTYVSNVKAAGNVRELEEHLRTLGLSSRRAKAAATAAFRAAEDAADEQEAAQIAARLTASTKAIATLMGV</sequence>
<dbReference type="Proteomes" id="UP000218784">
    <property type="component" value="Unassembled WGS sequence"/>
</dbReference>
<dbReference type="AlphaFoldDB" id="A0A2A4I164"/>
<evidence type="ECO:0000256" key="1">
    <source>
        <dbReference type="ARBA" id="ARBA00022612"/>
    </source>
</evidence>
<keyword evidence="2 5" id="KW-0645">Protease</keyword>
<dbReference type="InterPro" id="IPR054613">
    <property type="entry name" value="Peptidase_S78_dom"/>
</dbReference>
<keyword evidence="3" id="KW-0378">Hydrolase</keyword>
<evidence type="ECO:0000313" key="5">
    <source>
        <dbReference type="EMBL" id="PCG09668.1"/>
    </source>
</evidence>
<protein>
    <submittedName>
        <fullName evidence="5">HK97 family phage prohead protease</fullName>
    </submittedName>
</protein>
<dbReference type="EMBL" id="NWVD01000002">
    <property type="protein sequence ID" value="PCG09668.1"/>
    <property type="molecule type" value="Genomic_DNA"/>
</dbReference>
<dbReference type="RefSeq" id="WP_096611301.1">
    <property type="nucleotide sequence ID" value="NZ_NWVD01000002.1"/>
</dbReference>
<dbReference type="Pfam" id="PF04586">
    <property type="entry name" value="Peptidase_S78"/>
    <property type="match status" value="1"/>
</dbReference>
<evidence type="ECO:0000259" key="4">
    <source>
        <dbReference type="Pfam" id="PF04586"/>
    </source>
</evidence>
<evidence type="ECO:0000256" key="2">
    <source>
        <dbReference type="ARBA" id="ARBA00022670"/>
    </source>
</evidence>
<keyword evidence="1" id="KW-1188">Viral release from host cell</keyword>
<dbReference type="InterPro" id="IPR006433">
    <property type="entry name" value="Prohead_protease"/>
</dbReference>
<evidence type="ECO:0000256" key="3">
    <source>
        <dbReference type="ARBA" id="ARBA00022801"/>
    </source>
</evidence>
<accession>A0A2A4I164</accession>
<proteinExistence type="predicted"/>
<dbReference type="GO" id="GO:0006508">
    <property type="term" value="P:proteolysis"/>
    <property type="evidence" value="ECO:0007669"/>
    <property type="project" value="UniProtKB-KW"/>
</dbReference>
<reference evidence="5 6" key="1">
    <citation type="submission" date="2017-09" db="EMBL/GenBank/DDBJ databases">
        <title>Sphingomonas ginsenosidimutans KACC 14949, whole genome shotgun sequence.</title>
        <authorList>
            <person name="Feng G."/>
            <person name="Zhu H."/>
        </authorList>
    </citation>
    <scope>NUCLEOTIDE SEQUENCE [LARGE SCALE GENOMIC DNA]</scope>
    <source>
        <strain evidence="5 6">KACC 14949</strain>
    </source>
</reference>
<keyword evidence="6" id="KW-1185">Reference proteome</keyword>
<organism evidence="5 6">
    <name type="scientific">Sphingomonas ginsenosidimutans</name>
    <dbReference type="NCBI Taxonomy" id="862134"/>
    <lineage>
        <taxon>Bacteria</taxon>
        <taxon>Pseudomonadati</taxon>
        <taxon>Pseudomonadota</taxon>
        <taxon>Alphaproteobacteria</taxon>
        <taxon>Sphingomonadales</taxon>
        <taxon>Sphingomonadaceae</taxon>
        <taxon>Sphingomonas</taxon>
    </lineage>
</organism>
<comment type="caution">
    <text evidence="5">The sequence shown here is derived from an EMBL/GenBank/DDBJ whole genome shotgun (WGS) entry which is preliminary data.</text>
</comment>
<gene>
    <name evidence="5" type="ORF">COA17_07360</name>
</gene>
<dbReference type="NCBIfam" id="TIGR01543">
    <property type="entry name" value="proheadase_HK97"/>
    <property type="match status" value="1"/>
</dbReference>
<feature type="domain" description="Prohead serine protease" evidence="4">
    <location>
        <begin position="10"/>
        <end position="142"/>
    </location>
</feature>
<evidence type="ECO:0000313" key="6">
    <source>
        <dbReference type="Proteomes" id="UP000218784"/>
    </source>
</evidence>
<dbReference type="GO" id="GO:0008233">
    <property type="term" value="F:peptidase activity"/>
    <property type="evidence" value="ECO:0007669"/>
    <property type="project" value="UniProtKB-KW"/>
</dbReference>
<name>A0A2A4I164_9SPHN</name>